<dbReference type="NCBIfam" id="NF038403">
    <property type="entry name" value="perm_prefix_1"/>
    <property type="match status" value="1"/>
</dbReference>
<proteinExistence type="predicted"/>
<keyword evidence="1" id="KW-1133">Transmembrane helix</keyword>
<keyword evidence="1" id="KW-0812">Transmembrane</keyword>
<feature type="transmembrane region" description="Helical" evidence="1">
    <location>
        <begin position="282"/>
        <end position="304"/>
    </location>
</feature>
<accession>A0A1C5I2K0</accession>
<evidence type="ECO:0000256" key="1">
    <source>
        <dbReference type="SAM" id="Phobius"/>
    </source>
</evidence>
<feature type="transmembrane region" description="Helical" evidence="1">
    <location>
        <begin position="115"/>
        <end position="141"/>
    </location>
</feature>
<sequence length="315" mass="34617">MNTLTDRYLAATLRSVPSQRREEIATELRAAIADMIEDRAGAGQDPSAAEREVLTELGPPDRLAARYTDRTLHLIGPTYYLIWWNLLRRLLTYIPALVGVVVGVVEAATGSAGGAVGAGISAAIQTTAQIAFWTTLVFAVLERTRTPLELPAWTPDQLPAVPKERDLRLTDTCASVAMLALFGGFLVAQHFRSWVPGRDGRDVPLLDPALWRTWLPALLAVLLLGALFEIVKYRVGRWTWPLFGVRLALDLAFVLPVVWLLHSERLINPELVRRVDWLGEDGNLTTVSTVAIVGTVGIALWGLIEAGIKTHRATH</sequence>
<protein>
    <submittedName>
        <fullName evidence="2">Uncharacterized protein</fullName>
    </submittedName>
</protein>
<feature type="transmembrane region" description="Helical" evidence="1">
    <location>
        <begin position="173"/>
        <end position="191"/>
    </location>
</feature>
<organism evidence="2 3">
    <name type="scientific">Micromonospora siamensis</name>
    <dbReference type="NCBI Taxonomy" id="299152"/>
    <lineage>
        <taxon>Bacteria</taxon>
        <taxon>Bacillati</taxon>
        <taxon>Actinomycetota</taxon>
        <taxon>Actinomycetes</taxon>
        <taxon>Micromonosporales</taxon>
        <taxon>Micromonosporaceae</taxon>
        <taxon>Micromonospora</taxon>
    </lineage>
</organism>
<name>A0A1C5I2K0_9ACTN</name>
<feature type="transmembrane region" description="Helical" evidence="1">
    <location>
        <begin position="90"/>
        <end position="109"/>
    </location>
</feature>
<keyword evidence="3" id="KW-1185">Reference proteome</keyword>
<dbReference type="Proteomes" id="UP000198210">
    <property type="component" value="Chromosome I"/>
</dbReference>
<feature type="transmembrane region" description="Helical" evidence="1">
    <location>
        <begin position="243"/>
        <end position="262"/>
    </location>
</feature>
<keyword evidence="1" id="KW-0472">Membrane</keyword>
<reference evidence="2 3" key="1">
    <citation type="submission" date="2016-06" db="EMBL/GenBank/DDBJ databases">
        <authorList>
            <person name="Kjaerup R.B."/>
            <person name="Dalgaard T.S."/>
            <person name="Juul-Madsen H.R."/>
        </authorList>
    </citation>
    <scope>NUCLEOTIDE SEQUENCE [LARGE SCALE GENOMIC DNA]</scope>
    <source>
        <strain evidence="2 3">DSM 45097</strain>
    </source>
</reference>
<dbReference type="AlphaFoldDB" id="A0A1C5I2K0"/>
<dbReference type="Pfam" id="PF22564">
    <property type="entry name" value="HAAS"/>
    <property type="match status" value="1"/>
</dbReference>
<feature type="transmembrane region" description="Helical" evidence="1">
    <location>
        <begin position="211"/>
        <end position="231"/>
    </location>
</feature>
<evidence type="ECO:0000313" key="3">
    <source>
        <dbReference type="Proteomes" id="UP000198210"/>
    </source>
</evidence>
<dbReference type="EMBL" id="LT607751">
    <property type="protein sequence ID" value="SCG52387.1"/>
    <property type="molecule type" value="Genomic_DNA"/>
</dbReference>
<dbReference type="InterPro" id="IPR047928">
    <property type="entry name" value="Perm_prefix_1"/>
</dbReference>
<gene>
    <name evidence="2" type="ORF">GA0074704_2777</name>
</gene>
<dbReference type="RefSeq" id="WP_088970894.1">
    <property type="nucleotide sequence ID" value="NZ_JBHLYF010000016.1"/>
</dbReference>
<evidence type="ECO:0000313" key="2">
    <source>
        <dbReference type="EMBL" id="SCG52387.1"/>
    </source>
</evidence>